<dbReference type="Gene3D" id="3.40.50.1010">
    <property type="entry name" value="5'-nuclease"/>
    <property type="match status" value="1"/>
</dbReference>
<sequence length="182" mass="20643">MLTQTIKLVKLKGKTGAIVREHYLRDDIPCYSPLCRNCSSKNIGSKNIQLAEDATHYAIPCYDIVQNYLELLEFQELKGLIILQSIASKVIQSSGHRTFNRLLNICKDIRRGSIIFLNENCQKSYVPRKISESLEEWFNKLGSENELGRSGLMVMSQPWGWRVPGPKFDSTQDPSCIGPVAH</sequence>
<dbReference type="EMBL" id="BGPR01000519">
    <property type="protein sequence ID" value="GBM24444.1"/>
    <property type="molecule type" value="Genomic_DNA"/>
</dbReference>
<keyword evidence="1" id="KW-0378">Hydrolase</keyword>
<proteinExistence type="predicted"/>
<dbReference type="Proteomes" id="UP000499080">
    <property type="component" value="Unassembled WGS sequence"/>
</dbReference>
<dbReference type="GO" id="GO:0004527">
    <property type="term" value="F:exonuclease activity"/>
    <property type="evidence" value="ECO:0007669"/>
    <property type="project" value="UniProtKB-KW"/>
</dbReference>
<comment type="caution">
    <text evidence="1">The sequence shown here is derived from an EMBL/GenBank/DDBJ whole genome shotgun (WGS) entry which is preliminary data.</text>
</comment>
<keyword evidence="1" id="KW-0269">Exonuclease</keyword>
<keyword evidence="2" id="KW-1185">Reference proteome</keyword>
<dbReference type="OrthoDB" id="372421at2759"/>
<keyword evidence="1" id="KW-0540">Nuclease</keyword>
<gene>
    <name evidence="1" type="primary">DIS3L_0</name>
    <name evidence="1" type="ORF">AVEN_41093_1</name>
</gene>
<protein>
    <submittedName>
        <fullName evidence="1">DIS3-like exonuclease 1</fullName>
    </submittedName>
</protein>
<evidence type="ECO:0000313" key="1">
    <source>
        <dbReference type="EMBL" id="GBM24444.1"/>
    </source>
</evidence>
<name>A0A4Y2E9B4_ARAVE</name>
<accession>A0A4Y2E9B4</accession>
<reference evidence="1 2" key="1">
    <citation type="journal article" date="2019" name="Sci. Rep.">
        <title>Orb-weaving spider Araneus ventricosus genome elucidates the spidroin gene catalogue.</title>
        <authorList>
            <person name="Kono N."/>
            <person name="Nakamura H."/>
            <person name="Ohtoshi R."/>
            <person name="Moran D.A.P."/>
            <person name="Shinohara A."/>
            <person name="Yoshida Y."/>
            <person name="Fujiwara M."/>
            <person name="Mori M."/>
            <person name="Tomita M."/>
            <person name="Arakawa K."/>
        </authorList>
    </citation>
    <scope>NUCLEOTIDE SEQUENCE [LARGE SCALE GENOMIC DNA]</scope>
</reference>
<evidence type="ECO:0000313" key="2">
    <source>
        <dbReference type="Proteomes" id="UP000499080"/>
    </source>
</evidence>
<organism evidence="1 2">
    <name type="scientific">Araneus ventricosus</name>
    <name type="common">Orbweaver spider</name>
    <name type="synonym">Epeira ventricosa</name>
    <dbReference type="NCBI Taxonomy" id="182803"/>
    <lineage>
        <taxon>Eukaryota</taxon>
        <taxon>Metazoa</taxon>
        <taxon>Ecdysozoa</taxon>
        <taxon>Arthropoda</taxon>
        <taxon>Chelicerata</taxon>
        <taxon>Arachnida</taxon>
        <taxon>Araneae</taxon>
        <taxon>Araneomorphae</taxon>
        <taxon>Entelegynae</taxon>
        <taxon>Araneoidea</taxon>
        <taxon>Araneidae</taxon>
        <taxon>Araneus</taxon>
    </lineage>
</organism>
<dbReference type="AlphaFoldDB" id="A0A4Y2E9B4"/>